<feature type="compositionally biased region" description="Basic and acidic residues" evidence="1">
    <location>
        <begin position="80"/>
        <end position="91"/>
    </location>
</feature>
<name>A0A726YK78_SALET</name>
<evidence type="ECO:0000256" key="1">
    <source>
        <dbReference type="SAM" id="MobiDB-lite"/>
    </source>
</evidence>
<dbReference type="InterPro" id="IPR010982">
    <property type="entry name" value="Lambda_DNA-bd_dom_sf"/>
</dbReference>
<dbReference type="EMBL" id="DAARBX010000017">
    <property type="protein sequence ID" value="HAE1794690.1"/>
    <property type="molecule type" value="Genomic_DNA"/>
</dbReference>
<dbReference type="AlphaFoldDB" id="A0A726YK78"/>
<dbReference type="GO" id="GO:0003677">
    <property type="term" value="F:DNA binding"/>
    <property type="evidence" value="ECO:0007669"/>
    <property type="project" value="InterPro"/>
</dbReference>
<reference evidence="2" key="2">
    <citation type="submission" date="2018-07" db="EMBL/GenBank/DDBJ databases">
        <authorList>
            <consortium name="NCBI Pathogen Detection Project"/>
        </authorList>
    </citation>
    <scope>NUCLEOTIDE SEQUENCE</scope>
    <source>
        <strain evidence="2">BCW_2640</strain>
    </source>
</reference>
<gene>
    <name evidence="2" type="ORF">G3V02_003439</name>
</gene>
<organism evidence="2">
    <name type="scientific">Salmonella enterica subsp. enterica serovar Ank</name>
    <dbReference type="NCBI Taxonomy" id="1173578"/>
    <lineage>
        <taxon>Bacteria</taxon>
        <taxon>Pseudomonadati</taxon>
        <taxon>Pseudomonadota</taxon>
        <taxon>Gammaproteobacteria</taxon>
        <taxon>Enterobacterales</taxon>
        <taxon>Enterobacteriaceae</taxon>
        <taxon>Salmonella</taxon>
    </lineage>
</organism>
<sequence>MEFKTRSRLFGITNQTEIARRLKTSQQNVSLWVTTGKFPPRRIIPFCEAVGYAVTPHQLDSVLYPNPTDALPSHQNLPLKDAREVNNDDHP</sequence>
<evidence type="ECO:0000313" key="2">
    <source>
        <dbReference type="EMBL" id="HAE1794690.1"/>
    </source>
</evidence>
<protein>
    <submittedName>
        <fullName evidence="2">Helix-turn-helix domain-containing protein</fullName>
    </submittedName>
</protein>
<accession>A0A726YK78</accession>
<proteinExistence type="predicted"/>
<comment type="caution">
    <text evidence="2">The sequence shown here is derived from an EMBL/GenBank/DDBJ whole genome shotgun (WGS) entry which is preliminary data.</text>
</comment>
<reference evidence="2" key="1">
    <citation type="journal article" date="2018" name="Genome Biol.">
        <title>SKESA: strategic k-mer extension for scrupulous assemblies.</title>
        <authorList>
            <person name="Souvorov A."/>
            <person name="Agarwala R."/>
            <person name="Lipman D.J."/>
        </authorList>
    </citation>
    <scope>NUCLEOTIDE SEQUENCE</scope>
    <source>
        <strain evidence="2">BCW_2640</strain>
    </source>
</reference>
<feature type="region of interest" description="Disordered" evidence="1">
    <location>
        <begin position="65"/>
        <end position="91"/>
    </location>
</feature>
<dbReference type="Gene3D" id="1.10.260.40">
    <property type="entry name" value="lambda repressor-like DNA-binding domains"/>
    <property type="match status" value="1"/>
</dbReference>